<dbReference type="PROSITE" id="PS50111">
    <property type="entry name" value="CHEMOTAXIS_TRANSDUC_2"/>
    <property type="match status" value="1"/>
</dbReference>
<feature type="domain" description="HAMP" evidence="10">
    <location>
        <begin position="295"/>
        <end position="349"/>
    </location>
</feature>
<comment type="caution">
    <text evidence="11">The sequence shown here is derived from an EMBL/GenBank/DDBJ whole genome shotgun (WGS) entry which is preliminary data.</text>
</comment>
<dbReference type="InterPro" id="IPR033479">
    <property type="entry name" value="dCache_1"/>
</dbReference>
<evidence type="ECO:0000313" key="12">
    <source>
        <dbReference type="Proteomes" id="UP000297385"/>
    </source>
</evidence>
<evidence type="ECO:0000313" key="11">
    <source>
        <dbReference type="EMBL" id="TFE39999.1"/>
    </source>
</evidence>
<dbReference type="GeneID" id="97303079"/>
<name>A0A4Y8MRG5_9BURK</name>
<dbReference type="PROSITE" id="PS50885">
    <property type="entry name" value="HAMP"/>
    <property type="match status" value="1"/>
</dbReference>
<dbReference type="EMBL" id="SNVI01000002">
    <property type="protein sequence ID" value="TFE39999.1"/>
    <property type="molecule type" value="Genomic_DNA"/>
</dbReference>
<comment type="similarity">
    <text evidence="6">Belongs to the methyl-accepting chemotaxis (MCP) protein family.</text>
</comment>
<dbReference type="InterPro" id="IPR051310">
    <property type="entry name" value="MCP_chemotaxis"/>
</dbReference>
<evidence type="ECO:0000256" key="5">
    <source>
        <dbReference type="ARBA" id="ARBA00023136"/>
    </source>
</evidence>
<dbReference type="GO" id="GO:0004888">
    <property type="term" value="F:transmembrane signaling receptor activity"/>
    <property type="evidence" value="ECO:0007669"/>
    <property type="project" value="TreeGrafter"/>
</dbReference>
<dbReference type="SUPFAM" id="SSF58104">
    <property type="entry name" value="Methyl-accepting chemotaxis protein (MCP) signaling domain"/>
    <property type="match status" value="1"/>
</dbReference>
<feature type="domain" description="Methyl-accepting transducer" evidence="9">
    <location>
        <begin position="354"/>
        <end position="583"/>
    </location>
</feature>
<dbReference type="PANTHER" id="PTHR43531:SF16">
    <property type="entry name" value="METHYL-ACCEPTING CHEMOTAXIS PROTEIN II"/>
    <property type="match status" value="1"/>
</dbReference>
<dbReference type="Pfam" id="PF00015">
    <property type="entry name" value="MCPsignal"/>
    <property type="match status" value="1"/>
</dbReference>
<dbReference type="InterPro" id="IPR004089">
    <property type="entry name" value="MCPsignal_dom"/>
</dbReference>
<evidence type="ECO:0000256" key="8">
    <source>
        <dbReference type="SAM" id="Phobius"/>
    </source>
</evidence>
<dbReference type="CDD" id="cd12912">
    <property type="entry name" value="PDC2_MCP_like"/>
    <property type="match status" value="1"/>
</dbReference>
<keyword evidence="4 8" id="KW-1133">Transmembrane helix</keyword>
<accession>A0A4Y8MRG5</accession>
<dbReference type="Proteomes" id="UP000297385">
    <property type="component" value="Unassembled WGS sequence"/>
</dbReference>
<dbReference type="Gene3D" id="3.30.450.20">
    <property type="entry name" value="PAS domain"/>
    <property type="match status" value="2"/>
</dbReference>
<keyword evidence="5 8" id="KW-0472">Membrane</keyword>
<evidence type="ECO:0000256" key="2">
    <source>
        <dbReference type="ARBA" id="ARBA00022475"/>
    </source>
</evidence>
<organism evidence="11 12">
    <name type="scientific">Paraburkholderia dipogonis</name>
    <dbReference type="NCBI Taxonomy" id="1211383"/>
    <lineage>
        <taxon>Bacteria</taxon>
        <taxon>Pseudomonadati</taxon>
        <taxon>Pseudomonadota</taxon>
        <taxon>Betaproteobacteria</taxon>
        <taxon>Burkholderiales</taxon>
        <taxon>Burkholderiaceae</taxon>
        <taxon>Paraburkholderia</taxon>
    </lineage>
</organism>
<sequence>MISTLKGRVVAVSATVTALGLISIAAALIVTAQRGAETTLEQNLSQLSLAIASKIAEWAADKQRIVSSLKPAVGRDDVSAELRAAQVSGGFDDVYIGYADKRATFFQKRTRAADYDPTKRGWYVGASRVMGPFISQPYVGAGSGKLTVTFSAPVADGTQVQAVTAADVLMETVQNTLASIKPTPASLAFLAGTDGLILAHPISDKVLHPVADVFQGVTPQLLDDLAASGASAKLSVSGRDSFVFVRQVAGTPWRLVIVADAQEALAAVSASRRLAIFITIAALLISVFVLVLVLARSMRSLDLIKGALEDIASGEADLTRRLLVSGGREIVQIAGAFNRFVDTIAEVLTKVRAASEQVMSGSTQLAGANQDLSARTERQAAALQQTSASTEALSGMVNQNSQDTSKAASLAADSIDSAARGTDAVLKINETMTQISALAEHIASVSDTVNGIAAQTNILALNAAVESARAGVAGRGFAVVAAEVRQLSQRTAVSAREISALAIDARGRVASASELVQTSVGVTSEIAEGAARLSDILGRISAASAEQAFGLEEVRMALRDLDDVTQQNAALVEESAAATDALAQQATELSNTVGYFQL</sequence>
<dbReference type="GO" id="GO:0005886">
    <property type="term" value="C:plasma membrane"/>
    <property type="evidence" value="ECO:0007669"/>
    <property type="project" value="UniProtKB-SubCell"/>
</dbReference>
<evidence type="ECO:0000256" key="1">
    <source>
        <dbReference type="ARBA" id="ARBA00004651"/>
    </source>
</evidence>
<reference evidence="11 12" key="1">
    <citation type="submission" date="2019-03" db="EMBL/GenBank/DDBJ databases">
        <title>Complete Genome Sequence of Paraburkholderia dipogonis ICMP 19430T, a Nitrogen-fixing Symbiont of the South African Invasive Legume Dipogon lignosus in New Zealand.</title>
        <authorList>
            <person name="De Meyer S.E."/>
        </authorList>
    </citation>
    <scope>NUCLEOTIDE SEQUENCE [LARGE SCALE GENOMIC DNA]</scope>
    <source>
        <strain evidence="11 12">ICMP 19430</strain>
    </source>
</reference>
<dbReference type="SUPFAM" id="SSF103190">
    <property type="entry name" value="Sensory domain-like"/>
    <property type="match status" value="1"/>
</dbReference>
<keyword evidence="7" id="KW-0807">Transducer</keyword>
<evidence type="ECO:0000259" key="9">
    <source>
        <dbReference type="PROSITE" id="PS50111"/>
    </source>
</evidence>
<dbReference type="Pfam" id="PF00672">
    <property type="entry name" value="HAMP"/>
    <property type="match status" value="1"/>
</dbReference>
<dbReference type="SMART" id="SM00283">
    <property type="entry name" value="MA"/>
    <property type="match status" value="1"/>
</dbReference>
<keyword evidence="3 8" id="KW-0812">Transmembrane</keyword>
<dbReference type="GO" id="GO:0007165">
    <property type="term" value="P:signal transduction"/>
    <property type="evidence" value="ECO:0007669"/>
    <property type="project" value="UniProtKB-KW"/>
</dbReference>
<dbReference type="Gene3D" id="1.10.287.950">
    <property type="entry name" value="Methyl-accepting chemotaxis protein"/>
    <property type="match status" value="1"/>
</dbReference>
<dbReference type="Pfam" id="PF02743">
    <property type="entry name" value="dCache_1"/>
    <property type="match status" value="1"/>
</dbReference>
<dbReference type="CDD" id="cd06225">
    <property type="entry name" value="HAMP"/>
    <property type="match status" value="1"/>
</dbReference>
<dbReference type="CDD" id="cd12913">
    <property type="entry name" value="PDC1_MCP_like"/>
    <property type="match status" value="1"/>
</dbReference>
<evidence type="ECO:0000256" key="6">
    <source>
        <dbReference type="ARBA" id="ARBA00029447"/>
    </source>
</evidence>
<dbReference type="GO" id="GO:0006935">
    <property type="term" value="P:chemotaxis"/>
    <property type="evidence" value="ECO:0007669"/>
    <property type="project" value="TreeGrafter"/>
</dbReference>
<evidence type="ECO:0000256" key="3">
    <source>
        <dbReference type="ARBA" id="ARBA00022692"/>
    </source>
</evidence>
<protein>
    <submittedName>
        <fullName evidence="11">Methyl-accepting chemotaxis protein</fullName>
    </submittedName>
</protein>
<proteinExistence type="inferred from homology"/>
<feature type="transmembrane region" description="Helical" evidence="8">
    <location>
        <begin position="274"/>
        <end position="295"/>
    </location>
</feature>
<evidence type="ECO:0000259" key="10">
    <source>
        <dbReference type="PROSITE" id="PS50885"/>
    </source>
</evidence>
<evidence type="ECO:0000256" key="7">
    <source>
        <dbReference type="PROSITE-ProRule" id="PRU00284"/>
    </source>
</evidence>
<dbReference type="SMART" id="SM00304">
    <property type="entry name" value="HAMP"/>
    <property type="match status" value="1"/>
</dbReference>
<dbReference type="InterPro" id="IPR029151">
    <property type="entry name" value="Sensor-like_sf"/>
</dbReference>
<dbReference type="RefSeq" id="WP_134461391.1">
    <property type="nucleotide sequence ID" value="NZ_JBHMFL010000169.1"/>
</dbReference>
<comment type="subcellular location">
    <subcellularLocation>
        <location evidence="1">Cell membrane</location>
        <topology evidence="1">Multi-pass membrane protein</topology>
    </subcellularLocation>
</comment>
<keyword evidence="2" id="KW-1003">Cell membrane</keyword>
<gene>
    <name evidence="11" type="ORF">E2553_24720</name>
</gene>
<evidence type="ECO:0000256" key="4">
    <source>
        <dbReference type="ARBA" id="ARBA00022989"/>
    </source>
</evidence>
<dbReference type="PANTHER" id="PTHR43531">
    <property type="entry name" value="PROTEIN ICFG"/>
    <property type="match status" value="1"/>
</dbReference>
<dbReference type="AlphaFoldDB" id="A0A4Y8MRG5"/>
<dbReference type="InterPro" id="IPR003660">
    <property type="entry name" value="HAMP_dom"/>
</dbReference>